<dbReference type="AlphaFoldDB" id="A0AAD1Y641"/>
<dbReference type="EMBL" id="CAMPGE010026908">
    <property type="protein sequence ID" value="CAI2384571.1"/>
    <property type="molecule type" value="Genomic_DNA"/>
</dbReference>
<gene>
    <name evidence="2" type="ORF">ECRASSUSDP1_LOCUS26104</name>
</gene>
<comment type="caution">
    <text evidence="2">The sequence shown here is derived from an EMBL/GenBank/DDBJ whole genome shotgun (WGS) entry which is preliminary data.</text>
</comment>
<proteinExistence type="predicted"/>
<keyword evidence="3" id="KW-1185">Reference proteome</keyword>
<reference evidence="2" key="1">
    <citation type="submission" date="2023-07" db="EMBL/GenBank/DDBJ databases">
        <authorList>
            <consortium name="AG Swart"/>
            <person name="Singh M."/>
            <person name="Singh A."/>
            <person name="Seah K."/>
            <person name="Emmerich C."/>
        </authorList>
    </citation>
    <scope>NUCLEOTIDE SEQUENCE</scope>
    <source>
        <strain evidence="2">DP1</strain>
    </source>
</reference>
<evidence type="ECO:0000256" key="1">
    <source>
        <dbReference type="SAM" id="MobiDB-lite"/>
    </source>
</evidence>
<name>A0AAD1Y641_EUPCR</name>
<sequence>MKDNTQALSERAQMGRQVQEIGNFSNKRRKIEEECASEGRDAILKNAEIKQKDQSKVDGNILLKNNGELEPCERKHFKITEIDETSGKRICKLPHNKHLKSKDPAEGSTEEDQDINGYLSKLQKVKESKPPKVYKFDENSTDVPSKIIYKKRQFKEKIKNDEELHSSELYQIDRIYNNGLKNSQHGLISTNESFERAKLASNSKHHDTDEQNFIKKSSEVVTKSADMNNLNQDSNTATEISLGTDTILTNEAEIMIWVPYKIVNNQETGLTIVPLHSVKVVITPMQPRDHLSTLAQLLYNKAHNSGSDSINDNQQDPQKLLNKVSSLSINTKTLDTNPHPSQSISSKHSPLLSLLIQHLTTKYCFCQTSLSP</sequence>
<organism evidence="2 3">
    <name type="scientific">Euplotes crassus</name>
    <dbReference type="NCBI Taxonomy" id="5936"/>
    <lineage>
        <taxon>Eukaryota</taxon>
        <taxon>Sar</taxon>
        <taxon>Alveolata</taxon>
        <taxon>Ciliophora</taxon>
        <taxon>Intramacronucleata</taxon>
        <taxon>Spirotrichea</taxon>
        <taxon>Hypotrichia</taxon>
        <taxon>Euplotida</taxon>
        <taxon>Euplotidae</taxon>
        <taxon>Moneuplotes</taxon>
    </lineage>
</organism>
<evidence type="ECO:0000313" key="3">
    <source>
        <dbReference type="Proteomes" id="UP001295684"/>
    </source>
</evidence>
<dbReference type="Proteomes" id="UP001295684">
    <property type="component" value="Unassembled WGS sequence"/>
</dbReference>
<protein>
    <submittedName>
        <fullName evidence="2">Uncharacterized protein</fullName>
    </submittedName>
</protein>
<accession>A0AAD1Y641</accession>
<feature type="region of interest" description="Disordered" evidence="1">
    <location>
        <begin position="1"/>
        <end position="28"/>
    </location>
</feature>
<evidence type="ECO:0000313" key="2">
    <source>
        <dbReference type="EMBL" id="CAI2384571.1"/>
    </source>
</evidence>